<dbReference type="AlphaFoldDB" id="R2T576"/>
<dbReference type="InterPro" id="IPR009003">
    <property type="entry name" value="Peptidase_S1_PA"/>
</dbReference>
<dbReference type="SMART" id="SM00635">
    <property type="entry name" value="BID_2"/>
    <property type="match status" value="3"/>
</dbReference>
<dbReference type="EC" id="3.4.21.-" evidence="6"/>
<proteinExistence type="inferred from homology"/>
<protein>
    <recommendedName>
        <fullName evidence="6">Serine protease</fullName>
        <ecNumber evidence="6">3.4.21.-</ecNumber>
    </recommendedName>
</protein>
<keyword evidence="2 6" id="KW-0645">Protease</keyword>
<dbReference type="eggNOG" id="COG5492">
    <property type="taxonomic scope" value="Bacteria"/>
</dbReference>
<keyword evidence="4 6" id="KW-0378">Hydrolase</keyword>
<dbReference type="InterPro" id="IPR050966">
    <property type="entry name" value="Glutamyl_endopeptidase"/>
</dbReference>
<keyword evidence="3 6" id="KW-0732">Signal</keyword>
<evidence type="ECO:0000259" key="7">
    <source>
        <dbReference type="SMART" id="SM00635"/>
    </source>
</evidence>
<dbReference type="SUPFAM" id="SSF49373">
    <property type="entry name" value="Invasin/intimin cell-adhesion fragments"/>
    <property type="match status" value="3"/>
</dbReference>
<reference evidence="8 9" key="1">
    <citation type="submission" date="2013-02" db="EMBL/GenBank/DDBJ databases">
        <title>The Genome Sequence of Enterococcus pallens BAA-351.</title>
        <authorList>
            <consortium name="The Broad Institute Genome Sequencing Platform"/>
            <consortium name="The Broad Institute Genome Sequencing Center for Infectious Disease"/>
            <person name="Earl A.M."/>
            <person name="Gilmore M.S."/>
            <person name="Lebreton F."/>
            <person name="Walker B."/>
            <person name="Young S.K."/>
            <person name="Zeng Q."/>
            <person name="Gargeya S."/>
            <person name="Fitzgerald M."/>
            <person name="Haas B."/>
            <person name="Abouelleil A."/>
            <person name="Alvarado L."/>
            <person name="Arachchi H.M."/>
            <person name="Berlin A.M."/>
            <person name="Chapman S.B."/>
            <person name="Dewar J."/>
            <person name="Goldberg J."/>
            <person name="Griggs A."/>
            <person name="Gujja S."/>
            <person name="Hansen M."/>
            <person name="Howarth C."/>
            <person name="Imamovic A."/>
            <person name="Larimer J."/>
            <person name="McCowan C."/>
            <person name="Murphy C."/>
            <person name="Neiman D."/>
            <person name="Pearson M."/>
            <person name="Priest M."/>
            <person name="Roberts A."/>
            <person name="Saif S."/>
            <person name="Shea T."/>
            <person name="Sisk P."/>
            <person name="Sykes S."/>
            <person name="Wortman J."/>
            <person name="Nusbaum C."/>
            <person name="Birren B."/>
        </authorList>
    </citation>
    <scope>NUCLEOTIDE SEQUENCE [LARGE SCALE GENOMIC DNA]</scope>
    <source>
        <strain evidence="8 9">ATCC BAA-351</strain>
    </source>
</reference>
<dbReference type="GO" id="GO:0006508">
    <property type="term" value="P:proteolysis"/>
    <property type="evidence" value="ECO:0007669"/>
    <property type="project" value="UniProtKB-KW"/>
</dbReference>
<dbReference type="eggNOG" id="COG3591">
    <property type="taxonomic scope" value="Bacteria"/>
</dbReference>
<gene>
    <name evidence="8" type="ORF">UAU_01351</name>
</gene>
<dbReference type="HOGENOM" id="CLU_332822_0_0_9"/>
<dbReference type="Gene3D" id="2.40.10.10">
    <property type="entry name" value="Trypsin-like serine proteases"/>
    <property type="match status" value="2"/>
</dbReference>
<comment type="caution">
    <text evidence="8">The sequence shown here is derived from an EMBL/GenBank/DDBJ whole genome shotgun (WGS) entry which is preliminary data.</text>
</comment>
<dbReference type="InterPro" id="IPR008964">
    <property type="entry name" value="Invasin/intimin_cell_adhesion"/>
</dbReference>
<accession>R2T576</accession>
<feature type="domain" description="BIG2" evidence="7">
    <location>
        <begin position="636"/>
        <end position="715"/>
    </location>
</feature>
<dbReference type="Pfam" id="PF02368">
    <property type="entry name" value="Big_2"/>
    <property type="match status" value="3"/>
</dbReference>
<dbReference type="RefSeq" id="WP_010756381.1">
    <property type="nucleotide sequence ID" value="NZ_ASWD01000002.1"/>
</dbReference>
<dbReference type="InterPro" id="IPR008256">
    <property type="entry name" value="Peptidase_S1B"/>
</dbReference>
<dbReference type="OrthoDB" id="191045at2"/>
<dbReference type="Pfam" id="PF13365">
    <property type="entry name" value="Trypsin_2"/>
    <property type="match status" value="1"/>
</dbReference>
<dbReference type="Gene3D" id="2.60.120.380">
    <property type="match status" value="1"/>
</dbReference>
<evidence type="ECO:0000256" key="6">
    <source>
        <dbReference type="RuleBase" id="RU004296"/>
    </source>
</evidence>
<dbReference type="InterPro" id="IPR043504">
    <property type="entry name" value="Peptidase_S1_PA_chymotrypsin"/>
</dbReference>
<feature type="chain" id="PRO_5006993996" description="Serine protease" evidence="6">
    <location>
        <begin position="26"/>
        <end position="859"/>
    </location>
</feature>
<dbReference type="PANTHER" id="PTHR15462:SF8">
    <property type="entry name" value="SERINE PROTEASE"/>
    <property type="match status" value="1"/>
</dbReference>
<evidence type="ECO:0000313" key="9">
    <source>
        <dbReference type="Proteomes" id="UP000013782"/>
    </source>
</evidence>
<feature type="signal peptide" evidence="6">
    <location>
        <begin position="1"/>
        <end position="25"/>
    </location>
</feature>
<evidence type="ECO:0000256" key="3">
    <source>
        <dbReference type="ARBA" id="ARBA00022729"/>
    </source>
</evidence>
<dbReference type="GO" id="GO:0008236">
    <property type="term" value="F:serine-type peptidase activity"/>
    <property type="evidence" value="ECO:0007669"/>
    <property type="project" value="UniProtKB-KW"/>
</dbReference>
<keyword evidence="5 6" id="KW-0720">Serine protease</keyword>
<dbReference type="InterPro" id="IPR003343">
    <property type="entry name" value="Big_2"/>
</dbReference>
<dbReference type="Gene3D" id="2.60.40.1080">
    <property type="match status" value="3"/>
</dbReference>
<dbReference type="PRINTS" id="PR00839">
    <property type="entry name" value="V8PROTEASE"/>
</dbReference>
<dbReference type="STRING" id="160454.RV10_GL004476"/>
<evidence type="ECO:0000256" key="5">
    <source>
        <dbReference type="ARBA" id="ARBA00022825"/>
    </source>
</evidence>
<comment type="similarity">
    <text evidence="1 6">Belongs to the peptidase S1B family.</text>
</comment>
<dbReference type="PATRIC" id="fig|1158607.3.peg.1337"/>
<evidence type="ECO:0000256" key="4">
    <source>
        <dbReference type="ARBA" id="ARBA00022801"/>
    </source>
</evidence>
<sequence length="859" mass="95989">MKRKILLGLLLALMASVGFIGHTYAAENTIKPRIIIGPDDRELVSGEHLEQAPYRWTVFLDITFADGSQTYASGAMVSKDTVLTCGHVLFNSSKGWATDVKVHAGFDGLNNKYYAEAAQILGAASWTKITSFNSSYDLAAIKLDRNLGEETGWFPLQQNISLQESVTLTGYPGEKNKTMWTGKGSVNQIYYNGITYSADSTGGNSGSPVYNINNELIAIHSGGVNTSNNGGSKITNTAKQMIDFWVTGQAEVEVTDVSLSNQLLSLEKDQTHQLSVNVLPSNATIKEGKWTTSDKSIATVDYAGKVTGKNHGQTTITFTTDDNRKQATCLVNVVDENYVPLERIEFSNNDQVEDVEKGRSFSTRPPIFIPENASNKEIYYTSSDTDILDMELKDPYSPKYRKSGSVDIYCHSKDNGQTYKAKTVRVDDHGDKFETATQIESSVSQWGYFYKYSDLDYFKFKAESSGEYTIDGEVLGPNNVALNQVWEFMIWDENGTYLKKEEQKYFSYSFEAGKSYYILPKLRRFYHIDEEAYKTNYVLNIFPKGSEKPKNITNITLNKNQLELDEGTSEVLQTTITPADTTDDKTIGWSSSDESVATVMNGEVIGISEGTAIITARTSNGLTATCELRVNEAIIPLERIELSTEFKEVYVGNDRKVRTQVKFYPENATDKTLVWHSSDESILTVSETGVVEALSEGTATITATSGSVSAEIDFDAVDHPQIIEINQEIAAGEVYEEEFQLPDGEIGRGFNRLSFYYETDTGGGVYGKYPWVTISDTTFPYSIYNGDHRNFRCSTYVFPNSTLKIRVVNLNQYYKCELRFELEVCPLNDRIPQPLSTQNLLDELPENEENILENNFVSQ</sequence>
<name>R2T576_9ENTE</name>
<organism evidence="8 9">
    <name type="scientific">Enterococcus pallens ATCC BAA-351</name>
    <dbReference type="NCBI Taxonomy" id="1158607"/>
    <lineage>
        <taxon>Bacteria</taxon>
        <taxon>Bacillati</taxon>
        <taxon>Bacillota</taxon>
        <taxon>Bacilli</taxon>
        <taxon>Lactobacillales</taxon>
        <taxon>Enterococcaceae</taxon>
        <taxon>Enterococcus</taxon>
    </lineage>
</organism>
<dbReference type="PANTHER" id="PTHR15462">
    <property type="entry name" value="SERINE PROTEASE"/>
    <property type="match status" value="1"/>
</dbReference>
<evidence type="ECO:0000256" key="2">
    <source>
        <dbReference type="ARBA" id="ARBA00022670"/>
    </source>
</evidence>
<evidence type="ECO:0000256" key="1">
    <source>
        <dbReference type="ARBA" id="ARBA00008764"/>
    </source>
</evidence>
<feature type="domain" description="BIG2" evidence="7">
    <location>
        <begin position="253"/>
        <end position="330"/>
    </location>
</feature>
<keyword evidence="9" id="KW-1185">Reference proteome</keyword>
<dbReference type="EMBL" id="AJAQ01000011">
    <property type="protein sequence ID" value="EOH95389.1"/>
    <property type="molecule type" value="Genomic_DNA"/>
</dbReference>
<dbReference type="Proteomes" id="UP000013782">
    <property type="component" value="Unassembled WGS sequence"/>
</dbReference>
<feature type="domain" description="BIG2" evidence="7">
    <location>
        <begin position="551"/>
        <end position="627"/>
    </location>
</feature>
<evidence type="ECO:0000313" key="8">
    <source>
        <dbReference type="EMBL" id="EOH95389.1"/>
    </source>
</evidence>
<dbReference type="SUPFAM" id="SSF50494">
    <property type="entry name" value="Trypsin-like serine proteases"/>
    <property type="match status" value="1"/>
</dbReference>